<proteinExistence type="predicted"/>
<reference evidence="2" key="1">
    <citation type="submission" date="2019-12" db="EMBL/GenBank/DDBJ databases">
        <authorList>
            <person name="Cremers G."/>
        </authorList>
    </citation>
    <scope>NUCLEOTIDE SEQUENCE</scope>
    <source>
        <strain evidence="2">Vvax</strain>
    </source>
</reference>
<evidence type="ECO:0000256" key="1">
    <source>
        <dbReference type="SAM" id="SignalP"/>
    </source>
</evidence>
<accession>A0A679IZM1</accession>
<sequence>MKRVIRLLLAAAAVSLFTSGCAVNRATATVDPSANLDKLRVVQVKQLEGEDGTIHKLIAGNLRKRGLQVTEDSKSAEQVDAVVTYVDKWMWDLSMYLLELTVTVRDPKSDFPLATGNSFHTSLTRLSPQEMVDEVVGNIFKESATQK</sequence>
<protein>
    <recommendedName>
        <fullName evidence="3">Lipoprotein</fullName>
    </recommendedName>
</protein>
<name>A0A679IZM1_VARPD</name>
<dbReference type="PROSITE" id="PS51257">
    <property type="entry name" value="PROKAR_LIPOPROTEIN"/>
    <property type="match status" value="1"/>
</dbReference>
<organism evidence="2">
    <name type="scientific">Variovorax paradoxus</name>
    <dbReference type="NCBI Taxonomy" id="34073"/>
    <lineage>
        <taxon>Bacteria</taxon>
        <taxon>Pseudomonadati</taxon>
        <taxon>Pseudomonadota</taxon>
        <taxon>Betaproteobacteria</taxon>
        <taxon>Burkholderiales</taxon>
        <taxon>Comamonadaceae</taxon>
        <taxon>Variovorax</taxon>
    </lineage>
</organism>
<dbReference type="EMBL" id="LR743507">
    <property type="protein sequence ID" value="CAA2101743.1"/>
    <property type="molecule type" value="Genomic_DNA"/>
</dbReference>
<feature type="signal peptide" evidence="1">
    <location>
        <begin position="1"/>
        <end position="22"/>
    </location>
</feature>
<feature type="chain" id="PRO_5025604812" description="Lipoprotein" evidence="1">
    <location>
        <begin position="23"/>
        <end position="147"/>
    </location>
</feature>
<evidence type="ECO:0000313" key="2">
    <source>
        <dbReference type="EMBL" id="CAA2101743.1"/>
    </source>
</evidence>
<gene>
    <name evidence="2" type="ORF">VVAX_01402</name>
</gene>
<evidence type="ECO:0008006" key="3">
    <source>
        <dbReference type="Google" id="ProtNLM"/>
    </source>
</evidence>
<keyword evidence="1" id="KW-0732">Signal</keyword>
<dbReference type="AlphaFoldDB" id="A0A679IZM1"/>